<organism evidence="1 2">
    <name type="scientific">Pelomonas parva</name>
    <dbReference type="NCBI Taxonomy" id="3299032"/>
    <lineage>
        <taxon>Bacteria</taxon>
        <taxon>Pseudomonadati</taxon>
        <taxon>Pseudomonadota</taxon>
        <taxon>Betaproteobacteria</taxon>
        <taxon>Burkholderiales</taxon>
        <taxon>Sphaerotilaceae</taxon>
        <taxon>Roseateles</taxon>
    </lineage>
</organism>
<dbReference type="Proteomes" id="UP001606210">
    <property type="component" value="Unassembled WGS sequence"/>
</dbReference>
<dbReference type="RefSeq" id="WP_394480178.1">
    <property type="nucleotide sequence ID" value="NZ_JBIGHV010000005.1"/>
</dbReference>
<sequence length="326" mass="35527">MTFINDTVDPVEAGRRLGHDLHRLSRIALQPDWPLAVCEGFEAARPGTRPHQDDRFVRKWLQLRLGALARGRAVAADVTVDLLRRLDVSHCPVTREPLTHATRLGSDASVDRLNNDGAYAAANLAMLSARVNRIKGGRGFDEVWALSRRGEPTASLTPVEWLRLAVLMLGPAHADRPLDVPALPLCAPLPPTSARTALQQVQRLLTLNASQAASRNRLLRGLLPACGSASAEARLRLLADAVHVGLKRLAPGDECWDVWLQPGLMEALAAWREALSDRAWAHTSWAAGQLAGGRPVDRRELAPWRLATRGYLPPAAGWAIARGATR</sequence>
<comment type="caution">
    <text evidence="1">The sequence shown here is derived from an EMBL/GenBank/DDBJ whole genome shotgun (WGS) entry which is preliminary data.</text>
</comment>
<evidence type="ECO:0000313" key="2">
    <source>
        <dbReference type="Proteomes" id="UP001606210"/>
    </source>
</evidence>
<proteinExistence type="predicted"/>
<dbReference type="EMBL" id="JBIGHV010000005">
    <property type="protein sequence ID" value="MFG6431253.1"/>
    <property type="molecule type" value="Genomic_DNA"/>
</dbReference>
<gene>
    <name evidence="1" type="ORF">ACG00Y_15090</name>
</gene>
<keyword evidence="2" id="KW-1185">Reference proteome</keyword>
<accession>A0ABW7F3N8</accession>
<reference evidence="1 2" key="1">
    <citation type="submission" date="2024-08" db="EMBL/GenBank/DDBJ databases">
        <authorList>
            <person name="Lu H."/>
        </authorList>
    </citation>
    <scope>NUCLEOTIDE SEQUENCE [LARGE SCALE GENOMIC DNA]</scope>
    <source>
        <strain evidence="1 2">LYH14W</strain>
    </source>
</reference>
<evidence type="ECO:0000313" key="1">
    <source>
        <dbReference type="EMBL" id="MFG6431253.1"/>
    </source>
</evidence>
<protein>
    <submittedName>
        <fullName evidence="1">Uncharacterized protein</fullName>
    </submittedName>
</protein>
<name>A0ABW7F3N8_9BURK</name>